<gene>
    <name evidence="3" type="ORF">ACFOX0_33385</name>
</gene>
<evidence type="ECO:0000259" key="2">
    <source>
        <dbReference type="Pfam" id="PF00487"/>
    </source>
</evidence>
<sequence length="296" mass="33558">MLTNPLAWVFLLLPGTFVGLGVVSILHHGGHRHFSRNDWINSLWVQVACPVGLWVGHWGLKHRVHHRFPAAYPDDPFTSASTLFRFHPSAPHKIYHRWQHYYVLLAYTTYWIIDQASQLTFLVTGSTYGRHGLRMKGRWPGYCWEKACFALTIAPYLYFFGVGFVERFFVTVTIGSLAASILVSMNHISLGARVAEQHSDWRQIVADSTVNYSIDSTMIGFLSGGLNTHSVHHLMPNETRANMRSLHRQLLETVDDECITFSSMLDAVRAHFAALKWLGKGETGSLIGGDVQHVRR</sequence>
<feature type="transmembrane region" description="Helical" evidence="1">
    <location>
        <begin position="143"/>
        <end position="162"/>
    </location>
</feature>
<dbReference type="InterPro" id="IPR005804">
    <property type="entry name" value="FA_desaturase_dom"/>
</dbReference>
<keyword evidence="1" id="KW-0472">Membrane</keyword>
<dbReference type="PANTHER" id="PTHR19353">
    <property type="entry name" value="FATTY ACID DESATURASE 2"/>
    <property type="match status" value="1"/>
</dbReference>
<dbReference type="Pfam" id="PF00487">
    <property type="entry name" value="FA_desaturase"/>
    <property type="match status" value="1"/>
</dbReference>
<keyword evidence="4" id="KW-1185">Reference proteome</keyword>
<feature type="domain" description="Fatty acid desaturase" evidence="2">
    <location>
        <begin position="5"/>
        <end position="261"/>
    </location>
</feature>
<keyword evidence="1" id="KW-1133">Transmembrane helix</keyword>
<dbReference type="Proteomes" id="UP001595868">
    <property type="component" value="Unassembled WGS sequence"/>
</dbReference>
<organism evidence="3 4">
    <name type="scientific">Micromonospora zhanjiangensis</name>
    <dbReference type="NCBI Taxonomy" id="1522057"/>
    <lineage>
        <taxon>Bacteria</taxon>
        <taxon>Bacillati</taxon>
        <taxon>Actinomycetota</taxon>
        <taxon>Actinomycetes</taxon>
        <taxon>Micromonosporales</taxon>
        <taxon>Micromonosporaceae</taxon>
        <taxon>Micromonospora</taxon>
    </lineage>
</organism>
<feature type="transmembrane region" description="Helical" evidence="1">
    <location>
        <begin position="168"/>
        <end position="188"/>
    </location>
</feature>
<feature type="transmembrane region" description="Helical" evidence="1">
    <location>
        <begin position="6"/>
        <end position="26"/>
    </location>
</feature>
<reference evidence="4" key="1">
    <citation type="journal article" date="2019" name="Int. J. Syst. Evol. Microbiol.">
        <title>The Global Catalogue of Microorganisms (GCM) 10K type strain sequencing project: providing services to taxonomists for standard genome sequencing and annotation.</title>
        <authorList>
            <consortium name="The Broad Institute Genomics Platform"/>
            <consortium name="The Broad Institute Genome Sequencing Center for Infectious Disease"/>
            <person name="Wu L."/>
            <person name="Ma J."/>
        </authorList>
    </citation>
    <scope>NUCLEOTIDE SEQUENCE [LARGE SCALE GENOMIC DNA]</scope>
    <source>
        <strain evidence="4">2902at01</strain>
    </source>
</reference>
<proteinExistence type="predicted"/>
<comment type="caution">
    <text evidence="3">The sequence shown here is derived from an EMBL/GenBank/DDBJ whole genome shotgun (WGS) entry which is preliminary data.</text>
</comment>
<dbReference type="InterPro" id="IPR012171">
    <property type="entry name" value="Fatty_acid_desaturase"/>
</dbReference>
<evidence type="ECO:0000313" key="4">
    <source>
        <dbReference type="Proteomes" id="UP001595868"/>
    </source>
</evidence>
<evidence type="ECO:0000256" key="1">
    <source>
        <dbReference type="SAM" id="Phobius"/>
    </source>
</evidence>
<evidence type="ECO:0000313" key="3">
    <source>
        <dbReference type="EMBL" id="MFC4110793.1"/>
    </source>
</evidence>
<dbReference type="RefSeq" id="WP_377553556.1">
    <property type="nucleotide sequence ID" value="NZ_JBHSBN010000062.1"/>
</dbReference>
<dbReference type="PANTHER" id="PTHR19353:SF19">
    <property type="entry name" value="DELTA(5) FATTY ACID DESATURASE C-RELATED"/>
    <property type="match status" value="1"/>
</dbReference>
<name>A0ABV8KXP8_9ACTN</name>
<dbReference type="EMBL" id="JBHSBN010000062">
    <property type="protein sequence ID" value="MFC4110793.1"/>
    <property type="molecule type" value="Genomic_DNA"/>
</dbReference>
<protein>
    <submittedName>
        <fullName evidence="3">Fatty acid desaturase family protein</fullName>
    </submittedName>
</protein>
<accession>A0ABV8KXP8</accession>
<keyword evidence="1" id="KW-0812">Transmembrane</keyword>